<organism evidence="2 3">
    <name type="scientific">Patiria miniata</name>
    <name type="common">Bat star</name>
    <name type="synonym">Asterina miniata</name>
    <dbReference type="NCBI Taxonomy" id="46514"/>
    <lineage>
        <taxon>Eukaryota</taxon>
        <taxon>Metazoa</taxon>
        <taxon>Echinodermata</taxon>
        <taxon>Eleutherozoa</taxon>
        <taxon>Asterozoa</taxon>
        <taxon>Asteroidea</taxon>
        <taxon>Valvatacea</taxon>
        <taxon>Valvatida</taxon>
        <taxon>Asterinidae</taxon>
        <taxon>Patiria</taxon>
    </lineage>
</organism>
<accession>A0A914AEN1</accession>
<dbReference type="GeneID" id="119732638"/>
<feature type="domain" description="Sulfotransferase" evidence="1">
    <location>
        <begin position="85"/>
        <end position="373"/>
    </location>
</feature>
<evidence type="ECO:0000313" key="2">
    <source>
        <dbReference type="EnsemblMetazoa" id="XP_038062188.1"/>
    </source>
</evidence>
<sequence length="420" mass="47730">MISKSMMSGSRKHCFYFLGVLIFVAAWGFVSMRSGRIEITPPRILQTARRNASWRNALSPETTSMPVKSLRRSFSPTTVPGDGKQHVVILASMRTGSSFVGELLANNGDVFYLFEPGLAVHDALRQNGLSPAVVEHVYLRMLPKIFLCDFSDLDFYMEWLAARPLADLLKMAPRLYDLCVLNSTDPKGRCVITPEMATETCQKSDLIVIKSIRVPDINLLLPMVEEKTINLKVIHLVRDPRPMIASRAEALKWEVLDSKWNGVLPGKVQDVLCIYCKYNCQNLELGTQRPSLKNRYMFLRYEDAALNPRAAALRIYRFLGRDGGVPDSVQEWIDSNTGADKPGTYSTARNSREVYRKWRLTLPVEAARAIEKTGQCRGMMARMGYLTLEDKWHLRNMSRPLLGSLPPVNTDVEKYDWVWF</sequence>
<dbReference type="EnsemblMetazoa" id="XM_038206260.1">
    <property type="protein sequence ID" value="XP_038062188.1"/>
    <property type="gene ID" value="LOC119732638"/>
</dbReference>
<dbReference type="GO" id="GO:0006790">
    <property type="term" value="P:sulfur compound metabolic process"/>
    <property type="evidence" value="ECO:0007669"/>
    <property type="project" value="TreeGrafter"/>
</dbReference>
<dbReference type="Pfam" id="PF00685">
    <property type="entry name" value="Sulfotransfer_1"/>
    <property type="match status" value="1"/>
</dbReference>
<keyword evidence="3" id="KW-1185">Reference proteome</keyword>
<protein>
    <recommendedName>
        <fullName evidence="1">Sulfotransferase domain-containing protein</fullName>
    </recommendedName>
</protein>
<dbReference type="RefSeq" id="XP_038062188.1">
    <property type="nucleotide sequence ID" value="XM_038206260.1"/>
</dbReference>
<dbReference type="InterPro" id="IPR051135">
    <property type="entry name" value="Gal/GlcNAc/GalNAc_ST"/>
</dbReference>
<reference evidence="2" key="1">
    <citation type="submission" date="2022-11" db="UniProtKB">
        <authorList>
            <consortium name="EnsemblMetazoa"/>
        </authorList>
    </citation>
    <scope>IDENTIFICATION</scope>
</reference>
<dbReference type="Proteomes" id="UP000887568">
    <property type="component" value="Unplaced"/>
</dbReference>
<name>A0A914AEN1_PATMI</name>
<dbReference type="PANTHER" id="PTHR10704:SF44">
    <property type="entry name" value="LD35051P-RELATED"/>
    <property type="match status" value="1"/>
</dbReference>
<dbReference type="OrthoDB" id="6138663at2759"/>
<evidence type="ECO:0000313" key="3">
    <source>
        <dbReference type="Proteomes" id="UP000887568"/>
    </source>
</evidence>
<dbReference type="InterPro" id="IPR000863">
    <property type="entry name" value="Sulfotransferase_dom"/>
</dbReference>
<dbReference type="GO" id="GO:0006044">
    <property type="term" value="P:N-acetylglucosamine metabolic process"/>
    <property type="evidence" value="ECO:0007669"/>
    <property type="project" value="TreeGrafter"/>
</dbReference>
<proteinExistence type="predicted"/>
<dbReference type="Gene3D" id="3.40.50.300">
    <property type="entry name" value="P-loop containing nucleotide triphosphate hydrolases"/>
    <property type="match status" value="1"/>
</dbReference>
<dbReference type="InterPro" id="IPR027417">
    <property type="entry name" value="P-loop_NTPase"/>
</dbReference>
<dbReference type="GO" id="GO:0001517">
    <property type="term" value="F:N-acetylglucosamine 6-O-sulfotransferase activity"/>
    <property type="evidence" value="ECO:0007669"/>
    <property type="project" value="TreeGrafter"/>
</dbReference>
<dbReference type="PANTHER" id="PTHR10704">
    <property type="entry name" value="CARBOHYDRATE SULFOTRANSFERASE"/>
    <property type="match status" value="1"/>
</dbReference>
<dbReference type="SUPFAM" id="SSF52540">
    <property type="entry name" value="P-loop containing nucleoside triphosphate hydrolases"/>
    <property type="match status" value="1"/>
</dbReference>
<dbReference type="AlphaFoldDB" id="A0A914AEN1"/>
<dbReference type="OMA" id="CEFNKTP"/>
<evidence type="ECO:0000259" key="1">
    <source>
        <dbReference type="Pfam" id="PF00685"/>
    </source>
</evidence>